<dbReference type="KEGG" id="vg:64766712"/>
<dbReference type="EMBL" id="MN586040">
    <property type="protein sequence ID" value="QGJ94866.1"/>
    <property type="molecule type" value="Genomic_DNA"/>
</dbReference>
<sequence length="74" mass="8324">MPRKGPRRPLFSVRVDEADDTWVRSRAIEEGVDFAAFGRRVLSYARETMPLGWTPTEDEPTPTDGEAPCRTTAT</sequence>
<evidence type="ECO:0000256" key="1">
    <source>
        <dbReference type="SAM" id="MobiDB-lite"/>
    </source>
</evidence>
<protein>
    <submittedName>
        <fullName evidence="2">Ribbon-helix-helix DNA binding domain protein</fullName>
    </submittedName>
</protein>
<dbReference type="GeneID" id="64766712"/>
<dbReference type="RefSeq" id="YP_010059479.1">
    <property type="nucleotide sequence ID" value="NC_054726.1"/>
</dbReference>
<keyword evidence="3" id="KW-1185">Reference proteome</keyword>
<proteinExistence type="predicted"/>
<reference evidence="2 3" key="1">
    <citation type="submission" date="2019-10" db="EMBL/GenBank/DDBJ databases">
        <authorList>
            <person name="Garlena R.A."/>
            <person name="Russell D.A."/>
            <person name="Pope W.H."/>
            <person name="Jacobs-Sera D."/>
            <person name="Hatfull G.F."/>
        </authorList>
    </citation>
    <scope>NUCLEOTIDE SEQUENCE [LARGE SCALE GENOMIC DNA]</scope>
</reference>
<gene>
    <name evidence="2" type="primary">3</name>
    <name evidence="2" type="ORF">SEA_STORMAGEDDON_3</name>
</gene>
<evidence type="ECO:0000313" key="3">
    <source>
        <dbReference type="Proteomes" id="UP000423065"/>
    </source>
</evidence>
<organism evidence="2 3">
    <name type="scientific">Gordonia phage Stormageddon</name>
    <dbReference type="NCBI Taxonomy" id="2656541"/>
    <lineage>
        <taxon>Viruses</taxon>
        <taxon>Duplodnaviria</taxon>
        <taxon>Heunggongvirae</taxon>
        <taxon>Uroviricota</taxon>
        <taxon>Caudoviricetes</taxon>
        <taxon>Stormageddonvirus</taxon>
        <taxon>Stormageddonvirus Stormageddon</taxon>
    </lineage>
</organism>
<name>A0A649VQX7_9CAUD</name>
<evidence type="ECO:0000313" key="2">
    <source>
        <dbReference type="EMBL" id="QGJ94866.1"/>
    </source>
</evidence>
<feature type="region of interest" description="Disordered" evidence="1">
    <location>
        <begin position="51"/>
        <end position="74"/>
    </location>
</feature>
<dbReference type="Proteomes" id="UP000423065">
    <property type="component" value="Segment"/>
</dbReference>
<accession>A0A649VQX7</accession>